<dbReference type="GO" id="GO:0008237">
    <property type="term" value="F:metallopeptidase activity"/>
    <property type="evidence" value="ECO:0007669"/>
    <property type="project" value="UniProtKB-KW"/>
</dbReference>
<feature type="domain" description="YgjP-like metallopeptidase" evidence="1">
    <location>
        <begin position="37"/>
        <end position="232"/>
    </location>
</feature>
<evidence type="ECO:0000313" key="3">
    <source>
        <dbReference type="Proteomes" id="UP001069802"/>
    </source>
</evidence>
<keyword evidence="2" id="KW-0378">Hydrolase</keyword>
<proteinExistence type="predicted"/>
<comment type="caution">
    <text evidence="2">The sequence shown here is derived from an EMBL/GenBank/DDBJ whole genome shotgun (WGS) entry which is preliminary data.</text>
</comment>
<name>A0ABT4LIR2_9PROT</name>
<evidence type="ECO:0000259" key="1">
    <source>
        <dbReference type="Pfam" id="PF01863"/>
    </source>
</evidence>
<keyword evidence="2" id="KW-0482">Metalloprotease</keyword>
<keyword evidence="3" id="KW-1185">Reference proteome</keyword>
<gene>
    <name evidence="2" type="ORF">O4H49_09300</name>
</gene>
<keyword evidence="2" id="KW-0645">Protease</keyword>
<dbReference type="Pfam" id="PF01863">
    <property type="entry name" value="YgjP-like"/>
    <property type="match status" value="1"/>
</dbReference>
<dbReference type="Gene3D" id="3.30.2010.10">
    <property type="entry name" value="Metalloproteases ('zincins'), catalytic domain"/>
    <property type="match status" value="1"/>
</dbReference>
<accession>A0ABT4LIR2</accession>
<dbReference type="Proteomes" id="UP001069802">
    <property type="component" value="Unassembled WGS sequence"/>
</dbReference>
<dbReference type="EMBL" id="JAPWGY010000003">
    <property type="protein sequence ID" value="MCZ4280971.1"/>
    <property type="molecule type" value="Genomic_DNA"/>
</dbReference>
<reference evidence="2" key="1">
    <citation type="submission" date="2022-12" db="EMBL/GenBank/DDBJ databases">
        <title>Bacterial isolates from different developmental stages of Nematostella vectensis.</title>
        <authorList>
            <person name="Fraune S."/>
        </authorList>
    </citation>
    <scope>NUCLEOTIDE SEQUENCE</scope>
    <source>
        <strain evidence="2">G21630-S1</strain>
    </source>
</reference>
<organism evidence="2 3">
    <name type="scientific">Kiloniella laminariae</name>
    <dbReference type="NCBI Taxonomy" id="454162"/>
    <lineage>
        <taxon>Bacteria</taxon>
        <taxon>Pseudomonadati</taxon>
        <taxon>Pseudomonadota</taxon>
        <taxon>Alphaproteobacteria</taxon>
        <taxon>Rhodospirillales</taxon>
        <taxon>Kiloniellaceae</taxon>
        <taxon>Kiloniella</taxon>
    </lineage>
</organism>
<dbReference type="PANTHER" id="PTHR30399:SF1">
    <property type="entry name" value="UTP PYROPHOSPHATASE"/>
    <property type="match status" value="1"/>
</dbReference>
<protein>
    <submittedName>
        <fullName evidence="2">SprT family zinc-dependent metalloprotease</fullName>
    </submittedName>
</protein>
<dbReference type="CDD" id="cd07344">
    <property type="entry name" value="M48_yhfN_like"/>
    <property type="match status" value="1"/>
</dbReference>
<evidence type="ECO:0000313" key="2">
    <source>
        <dbReference type="EMBL" id="MCZ4280971.1"/>
    </source>
</evidence>
<dbReference type="RefSeq" id="WP_269423157.1">
    <property type="nucleotide sequence ID" value="NZ_JAPWGY010000003.1"/>
</dbReference>
<dbReference type="InterPro" id="IPR002725">
    <property type="entry name" value="YgjP-like_metallopeptidase"/>
</dbReference>
<sequence length="240" mass="27712">MAKQSSSHRTRINGKELDVRIQSHPASRKLSLRLITGENAVKVVSPPDYPLQEILDFVSRQHDWIARRLEKHPEIPAYHHGMTIPILGKDHRITRIEPGTAANRNKGAAWLESEQLFIKSHEEHLPRRVRDFLKEEVRYEINLRAREKSAKIEKKITGIRIKDTTSRWGSCSSSGNLNFSWRLIFTPEAVLDYVVAHEVAHLVHMNHSSDFWGLVDQLTTSRKTSQHWLKQHGSRLLAYG</sequence>
<dbReference type="PANTHER" id="PTHR30399">
    <property type="entry name" value="UNCHARACTERIZED PROTEIN YGJP"/>
    <property type="match status" value="1"/>
</dbReference>
<dbReference type="InterPro" id="IPR053136">
    <property type="entry name" value="UTP_pyrophosphatase-like"/>
</dbReference>